<accession>A0ABX9FYA3</accession>
<comment type="caution">
    <text evidence="2">The sequence shown here is derived from an EMBL/GenBank/DDBJ whole genome shotgun (WGS) entry which is preliminary data.</text>
</comment>
<dbReference type="PROSITE" id="PS51257">
    <property type="entry name" value="PROKAR_LIPOPROTEIN"/>
    <property type="match status" value="1"/>
</dbReference>
<dbReference type="InterPro" id="IPR025318">
    <property type="entry name" value="DUF4223"/>
</dbReference>
<keyword evidence="3" id="KW-1185">Reference proteome</keyword>
<proteinExistence type="predicted"/>
<keyword evidence="1" id="KW-0732">Signal</keyword>
<sequence>MKKMLKAAAVVLALSTLTACTGHIENKSKNCSYDYLLHPAISVSKIIGGCGPAAEQ</sequence>
<reference evidence="2 3" key="1">
    <citation type="submission" date="2018-06" db="EMBL/GenBank/DDBJ databases">
        <title>Genomic Encyclopedia of Type Strains, Phase IV (KMG-IV): sequencing the most valuable type-strain genomes for metagenomic binning, comparative biology and taxonomic classification.</title>
        <authorList>
            <person name="Goeker M."/>
        </authorList>
    </citation>
    <scope>NUCLEOTIDE SEQUENCE [LARGE SCALE GENOMIC DNA]</scope>
    <source>
        <strain evidence="2 3">DSM 27453</strain>
    </source>
</reference>
<name>A0ABX9FYA3_9ENTR</name>
<dbReference type="GeneID" id="99809346"/>
<protein>
    <submittedName>
        <fullName evidence="2">Uncharacterized protein DUF4223</fullName>
    </submittedName>
</protein>
<dbReference type="EMBL" id="QNRL01000006">
    <property type="protein sequence ID" value="RBP10269.1"/>
    <property type="molecule type" value="Genomic_DNA"/>
</dbReference>
<organism evidence="2 3">
    <name type="scientific">Pseudocitrobacter faecalis</name>
    <dbReference type="NCBI Taxonomy" id="1398493"/>
    <lineage>
        <taxon>Bacteria</taxon>
        <taxon>Pseudomonadati</taxon>
        <taxon>Pseudomonadota</taxon>
        <taxon>Gammaproteobacteria</taxon>
        <taxon>Enterobacterales</taxon>
        <taxon>Enterobacteriaceae</taxon>
        <taxon>Pseudocitrobacter</taxon>
    </lineage>
</organism>
<dbReference type="Pfam" id="PF13978">
    <property type="entry name" value="DUF4223"/>
    <property type="match status" value="1"/>
</dbReference>
<gene>
    <name evidence="2" type="ORF">DFQ50_106337</name>
</gene>
<dbReference type="RefSeq" id="WP_108476610.1">
    <property type="nucleotide sequence ID" value="NZ_BNAA01000006.1"/>
</dbReference>
<dbReference type="Proteomes" id="UP000253201">
    <property type="component" value="Unassembled WGS sequence"/>
</dbReference>
<evidence type="ECO:0000313" key="3">
    <source>
        <dbReference type="Proteomes" id="UP000253201"/>
    </source>
</evidence>
<evidence type="ECO:0000256" key="1">
    <source>
        <dbReference type="SAM" id="SignalP"/>
    </source>
</evidence>
<evidence type="ECO:0000313" key="2">
    <source>
        <dbReference type="EMBL" id="RBP10269.1"/>
    </source>
</evidence>
<feature type="signal peptide" evidence="1">
    <location>
        <begin position="1"/>
        <end position="19"/>
    </location>
</feature>
<feature type="chain" id="PRO_5046091935" evidence="1">
    <location>
        <begin position="20"/>
        <end position="56"/>
    </location>
</feature>